<reference evidence="15 16" key="1">
    <citation type="submission" date="2016-10" db="EMBL/GenBank/DDBJ databases">
        <authorList>
            <person name="de Groot N.N."/>
        </authorList>
    </citation>
    <scope>NUCLEOTIDE SEQUENCE [LARGE SCALE GENOMIC DNA]</scope>
    <source>
        <strain evidence="15 16">MT12</strain>
    </source>
</reference>
<comment type="cofactor">
    <cofactor evidence="13">
        <name>Zn(2+)</name>
        <dbReference type="ChEBI" id="CHEBI:29105"/>
    </cofactor>
    <text evidence="13">Binds 1 zinc ion per subunit.</text>
</comment>
<evidence type="ECO:0000256" key="6">
    <source>
        <dbReference type="ARBA" id="ARBA00022763"/>
    </source>
</evidence>
<dbReference type="GO" id="GO:0043565">
    <property type="term" value="F:sequence-specific DNA binding"/>
    <property type="evidence" value="ECO:0007669"/>
    <property type="project" value="InterPro"/>
</dbReference>
<evidence type="ECO:0000256" key="10">
    <source>
        <dbReference type="ARBA" id="ARBA00023204"/>
    </source>
</evidence>
<dbReference type="SUPFAM" id="SSF57884">
    <property type="entry name" value="Ada DNA repair protein, N-terminal domain (N-Ada 10)"/>
    <property type="match status" value="1"/>
</dbReference>
<keyword evidence="7" id="KW-0805">Transcription regulation</keyword>
<dbReference type="Pfam" id="PF02805">
    <property type="entry name" value="Ada_Zn_binding"/>
    <property type="match status" value="1"/>
</dbReference>
<evidence type="ECO:0000256" key="2">
    <source>
        <dbReference type="ARBA" id="ARBA00008711"/>
    </source>
</evidence>
<evidence type="ECO:0000259" key="14">
    <source>
        <dbReference type="PROSITE" id="PS01124"/>
    </source>
</evidence>
<dbReference type="PANTHER" id="PTHR10815:SF14">
    <property type="entry name" value="BIFUNCTIONAL TRANSCRIPTIONAL ACTIVATOR_DNA REPAIR ENZYME ADA"/>
    <property type="match status" value="1"/>
</dbReference>
<protein>
    <recommendedName>
        <fullName evidence="3">methylated-DNA--[protein]-cysteine S-methyltransferase</fullName>
        <ecNumber evidence="3">2.1.1.63</ecNumber>
    </recommendedName>
</protein>
<dbReference type="Gene3D" id="3.40.10.10">
    <property type="entry name" value="DNA Methylphosphotriester Repair Domain"/>
    <property type="match status" value="1"/>
</dbReference>
<proteinExistence type="inferred from homology"/>
<dbReference type="InterPro" id="IPR016221">
    <property type="entry name" value="Bifunct_regulatory_prot_Ada"/>
</dbReference>
<keyword evidence="5 15" id="KW-0808">Transferase</keyword>
<dbReference type="GO" id="GO:0008270">
    <property type="term" value="F:zinc ion binding"/>
    <property type="evidence" value="ECO:0007669"/>
    <property type="project" value="InterPro"/>
</dbReference>
<feature type="binding site" evidence="13">
    <location>
        <position position="54"/>
    </location>
    <ligand>
        <name>Zn(2+)</name>
        <dbReference type="ChEBI" id="CHEBI:29105"/>
    </ligand>
</feature>
<dbReference type="Pfam" id="PF01035">
    <property type="entry name" value="DNA_binding_1"/>
    <property type="match status" value="1"/>
</dbReference>
<keyword evidence="6" id="KW-0227">DNA damage</keyword>
<dbReference type="SMART" id="SM00342">
    <property type="entry name" value="HTH_ARAC"/>
    <property type="match status" value="1"/>
</dbReference>
<feature type="binding site" evidence="13">
    <location>
        <position position="50"/>
    </location>
    <ligand>
        <name>Zn(2+)</name>
        <dbReference type="ChEBI" id="CHEBI:29105"/>
    </ligand>
</feature>
<gene>
    <name evidence="15" type="ORF">SAMN05444164_4957</name>
</gene>
<dbReference type="Gene3D" id="3.30.160.70">
    <property type="entry name" value="Methylated DNA-protein cysteine methyltransferase domain"/>
    <property type="match status" value="1"/>
</dbReference>
<dbReference type="InterPro" id="IPR036388">
    <property type="entry name" value="WH-like_DNA-bd_sf"/>
</dbReference>
<dbReference type="PIRSF" id="PIRSF000409">
    <property type="entry name" value="Ada"/>
    <property type="match status" value="1"/>
</dbReference>
<evidence type="ECO:0000256" key="5">
    <source>
        <dbReference type="ARBA" id="ARBA00022679"/>
    </source>
</evidence>
<keyword evidence="13" id="KW-0862">Zinc</keyword>
<dbReference type="AlphaFoldDB" id="A0A1H5BAH0"/>
<keyword evidence="4 15" id="KW-0489">Methyltransferase</keyword>
<keyword evidence="10" id="KW-0234">DNA repair</keyword>
<dbReference type="InterPro" id="IPR036217">
    <property type="entry name" value="MethylDNA_cys_MeTrfase_DNAb"/>
</dbReference>
<dbReference type="GO" id="GO:0003700">
    <property type="term" value="F:DNA-binding transcription factor activity"/>
    <property type="evidence" value="ECO:0007669"/>
    <property type="project" value="InterPro"/>
</dbReference>
<comment type="catalytic activity">
    <reaction evidence="1">
        <text>a 4-O-methyl-thymidine in DNA + L-cysteinyl-[protein] = a thymidine in DNA + S-methyl-L-cysteinyl-[protein]</text>
        <dbReference type="Rhea" id="RHEA:53428"/>
        <dbReference type="Rhea" id="RHEA-COMP:10131"/>
        <dbReference type="Rhea" id="RHEA-COMP:10132"/>
        <dbReference type="Rhea" id="RHEA-COMP:13555"/>
        <dbReference type="Rhea" id="RHEA-COMP:13556"/>
        <dbReference type="ChEBI" id="CHEBI:29950"/>
        <dbReference type="ChEBI" id="CHEBI:82612"/>
        <dbReference type="ChEBI" id="CHEBI:137386"/>
        <dbReference type="ChEBI" id="CHEBI:137387"/>
        <dbReference type="EC" id="2.1.1.63"/>
    </reaction>
</comment>
<dbReference type="SUPFAM" id="SSF46689">
    <property type="entry name" value="Homeodomain-like"/>
    <property type="match status" value="1"/>
</dbReference>
<keyword evidence="13" id="KW-0479">Metal-binding</keyword>
<dbReference type="InterPro" id="IPR018060">
    <property type="entry name" value="HTH_AraC"/>
</dbReference>
<dbReference type="GO" id="GO:0003908">
    <property type="term" value="F:methylated-DNA-[protein]-cysteine S-methyltransferase activity"/>
    <property type="evidence" value="ECO:0007669"/>
    <property type="project" value="UniProtKB-EC"/>
</dbReference>
<evidence type="ECO:0000256" key="1">
    <source>
        <dbReference type="ARBA" id="ARBA00001286"/>
    </source>
</evidence>
<dbReference type="SUPFAM" id="SSF53155">
    <property type="entry name" value="Methylated DNA-protein cysteine methyltransferase domain"/>
    <property type="match status" value="1"/>
</dbReference>
<feature type="binding site" evidence="13">
    <location>
        <position position="84"/>
    </location>
    <ligand>
        <name>Zn(2+)</name>
        <dbReference type="ChEBI" id="CHEBI:29105"/>
    </ligand>
</feature>
<name>A0A1H5BAH0_9BRAD</name>
<organism evidence="15 16">
    <name type="scientific">Bradyrhizobium erythrophlei</name>
    <dbReference type="NCBI Taxonomy" id="1437360"/>
    <lineage>
        <taxon>Bacteria</taxon>
        <taxon>Pseudomonadati</taxon>
        <taxon>Pseudomonadota</taxon>
        <taxon>Alphaproteobacteria</taxon>
        <taxon>Hyphomicrobiales</taxon>
        <taxon>Nitrobacteraceae</taxon>
        <taxon>Bradyrhizobium</taxon>
    </lineage>
</organism>
<dbReference type="CDD" id="cd06445">
    <property type="entry name" value="ATase"/>
    <property type="match status" value="1"/>
</dbReference>
<comment type="similarity">
    <text evidence="2">Belongs to the MGMT family.</text>
</comment>
<dbReference type="SUPFAM" id="SSF46767">
    <property type="entry name" value="Methylated DNA-protein cysteine methyltransferase, C-terminal domain"/>
    <property type="match status" value="1"/>
</dbReference>
<dbReference type="InterPro" id="IPR004026">
    <property type="entry name" value="Ada_DNA_repair_Zn-bd"/>
</dbReference>
<dbReference type="Gene3D" id="1.10.10.10">
    <property type="entry name" value="Winged helix-like DNA-binding domain superfamily/Winged helix DNA-binding domain"/>
    <property type="match status" value="1"/>
</dbReference>
<feature type="active site" description="Nucleophile; methyl group acceptor from either O6-methylguanine or O4-methylthymine" evidence="12">
    <location>
        <position position="334"/>
    </location>
</feature>
<evidence type="ECO:0000256" key="11">
    <source>
        <dbReference type="ARBA" id="ARBA00049348"/>
    </source>
</evidence>
<evidence type="ECO:0000256" key="13">
    <source>
        <dbReference type="PIRSR" id="PIRSR000409-3"/>
    </source>
</evidence>
<dbReference type="Gene3D" id="1.10.10.60">
    <property type="entry name" value="Homeodomain-like"/>
    <property type="match status" value="1"/>
</dbReference>
<dbReference type="PROSITE" id="PS01124">
    <property type="entry name" value="HTH_ARAC_FAMILY_2"/>
    <property type="match status" value="1"/>
</dbReference>
<dbReference type="EMBL" id="FNTH01000001">
    <property type="protein sequence ID" value="SED51084.1"/>
    <property type="molecule type" value="Genomic_DNA"/>
</dbReference>
<dbReference type="Pfam" id="PF12833">
    <property type="entry name" value="HTH_18"/>
    <property type="match status" value="1"/>
</dbReference>
<evidence type="ECO:0000256" key="9">
    <source>
        <dbReference type="ARBA" id="ARBA00023163"/>
    </source>
</evidence>
<feature type="domain" description="HTH araC/xylS-type" evidence="14">
    <location>
        <begin position="100"/>
        <end position="196"/>
    </location>
</feature>
<dbReference type="GO" id="GO:0032259">
    <property type="term" value="P:methylation"/>
    <property type="evidence" value="ECO:0007669"/>
    <property type="project" value="UniProtKB-KW"/>
</dbReference>
<dbReference type="InterPro" id="IPR009057">
    <property type="entry name" value="Homeodomain-like_sf"/>
</dbReference>
<evidence type="ECO:0000256" key="4">
    <source>
        <dbReference type="ARBA" id="ARBA00022603"/>
    </source>
</evidence>
<keyword evidence="8" id="KW-0010">Activator</keyword>
<keyword evidence="9" id="KW-0804">Transcription</keyword>
<dbReference type="FunFam" id="1.10.10.10:FF:000214">
    <property type="entry name" value="Methylated-DNA--protein-cysteine methyltransferase"/>
    <property type="match status" value="1"/>
</dbReference>
<feature type="active site" description="Nucleophile; methyl group acceptor from methylphosphotriester" evidence="12">
    <location>
        <position position="50"/>
    </location>
</feature>
<dbReference type="NCBIfam" id="TIGR00589">
    <property type="entry name" value="ogt"/>
    <property type="match status" value="1"/>
</dbReference>
<dbReference type="PROSITE" id="PS00374">
    <property type="entry name" value="MGMT"/>
    <property type="match status" value="1"/>
</dbReference>
<evidence type="ECO:0000313" key="15">
    <source>
        <dbReference type="EMBL" id="SED51084.1"/>
    </source>
</evidence>
<dbReference type="NCBIfam" id="NF011964">
    <property type="entry name" value="PRK15435.1"/>
    <property type="match status" value="1"/>
</dbReference>
<dbReference type="PANTHER" id="PTHR10815">
    <property type="entry name" value="METHYLATED-DNA--PROTEIN-CYSTEINE METHYLTRANSFERASE"/>
    <property type="match status" value="1"/>
</dbReference>
<dbReference type="InterPro" id="IPR035451">
    <property type="entry name" value="Ada-like_dom_sf"/>
</dbReference>
<dbReference type="Proteomes" id="UP000198992">
    <property type="component" value="Unassembled WGS sequence"/>
</dbReference>
<feature type="binding site" evidence="13">
    <location>
        <position position="81"/>
    </location>
    <ligand>
        <name>Zn(2+)</name>
        <dbReference type="ChEBI" id="CHEBI:29105"/>
    </ligand>
</feature>
<dbReference type="OrthoDB" id="9802228at2"/>
<dbReference type="InterPro" id="IPR036631">
    <property type="entry name" value="MGMT_N_sf"/>
</dbReference>
<accession>A0A1H5BAH0</accession>
<dbReference type="GO" id="GO:0006281">
    <property type="term" value="P:DNA repair"/>
    <property type="evidence" value="ECO:0007669"/>
    <property type="project" value="UniProtKB-KW"/>
</dbReference>
<sequence length="373" mass="40308">MQSMNVNLRKTGKSTPLSVATDPRWARVLARDKTADGAFWYSVATTGVYCRPSCPSRTANPGNVQLHDTLESAKATGFRPCLRCNPDGLSIEAGNAALVVKACRLVEQREEEPSLEELADAVCLSPSYFHRMFKAATGLTPKGYAAAFRAKKVRENLVSGNSVTEAIYDAGFNSSGRFYEKSTGMLGMTPSRYRAGGANEEIKFAIGQTFLGAILVASSTKGVAAILLGDDAETLLRDLQDRFPSARLIGADQDYEAIVARIVGFVEAPELGLDLPLDVRGTAFQQRVWQALQDIPVGETVTYAELAQRIGSCKSVRAVAGACAANKLAVAIPCHRVIRTDRSASGYAWGVERKRALLDREVSQKVEAPDRQL</sequence>
<evidence type="ECO:0000256" key="3">
    <source>
        <dbReference type="ARBA" id="ARBA00011918"/>
    </source>
</evidence>
<evidence type="ECO:0000256" key="12">
    <source>
        <dbReference type="PIRSR" id="PIRSR000409-1"/>
    </source>
</evidence>
<dbReference type="InterPro" id="IPR001497">
    <property type="entry name" value="MethylDNA_cys_MeTrfase_AS"/>
</dbReference>
<evidence type="ECO:0000313" key="16">
    <source>
        <dbReference type="Proteomes" id="UP000198992"/>
    </source>
</evidence>
<evidence type="ECO:0000256" key="7">
    <source>
        <dbReference type="ARBA" id="ARBA00023015"/>
    </source>
</evidence>
<evidence type="ECO:0000256" key="8">
    <source>
        <dbReference type="ARBA" id="ARBA00023159"/>
    </source>
</evidence>
<dbReference type="EC" id="2.1.1.63" evidence="3"/>
<comment type="catalytic activity">
    <reaction evidence="11">
        <text>a 6-O-methyl-2'-deoxyguanosine in DNA + L-cysteinyl-[protein] = S-methyl-L-cysteinyl-[protein] + a 2'-deoxyguanosine in DNA</text>
        <dbReference type="Rhea" id="RHEA:24000"/>
        <dbReference type="Rhea" id="RHEA-COMP:10131"/>
        <dbReference type="Rhea" id="RHEA-COMP:10132"/>
        <dbReference type="Rhea" id="RHEA-COMP:11367"/>
        <dbReference type="Rhea" id="RHEA-COMP:11368"/>
        <dbReference type="ChEBI" id="CHEBI:29950"/>
        <dbReference type="ChEBI" id="CHEBI:82612"/>
        <dbReference type="ChEBI" id="CHEBI:85445"/>
        <dbReference type="ChEBI" id="CHEBI:85448"/>
        <dbReference type="EC" id="2.1.1.63"/>
    </reaction>
</comment>
<dbReference type="InterPro" id="IPR014048">
    <property type="entry name" value="MethylDNA_cys_MeTrfase_DNA-bd"/>
</dbReference>